<sequence length="441" mass="49639">MASNNVIPFSAANLAGHATQASTTQAQTSSHPCPRPGCGIVLPSAAELYQHQHRKSHWTCTKCEINFYDGTSLAKHDAKWHVPEEELVCPGCKSTFRHPCGLMKHVESRECPTIKPEMVNEARKRRVDFVKGLGSMNPANEDNLFNYMDDKAVNADIRPWFQPDRARRNFVEWESDYDFPLAREPETPKNEPDLYLGGINKAPDLLTGDNLAALDRALEERDAESHAGPWASKENQAFPNVRPPPKQLFRDLELDHHEVPVDMTKRIDHRVMDPDKQGYNPAVFYEPVFERYKCPHLRCGKKFMRPAQLTSHLKSSAHKAGMRISCPYCSRLFTTMTNAIAHAESSSQKCQIRKSDLFREFIANVSGGLIDVFMTKPDGIAFHVPRYVVPQNILAEFVPGLRPKPDEQPVTPDRHIRSGRSVSPASEARVSSEGGFGDDGW</sequence>
<evidence type="ECO:0000256" key="5">
    <source>
        <dbReference type="PROSITE-ProRule" id="PRU00042"/>
    </source>
</evidence>
<feature type="domain" description="C2H2-type" evidence="7">
    <location>
        <begin position="58"/>
        <end position="86"/>
    </location>
</feature>
<dbReference type="PANTHER" id="PTHR24379:SF127">
    <property type="entry name" value="BLOODY FINGERS-RELATED"/>
    <property type="match status" value="1"/>
</dbReference>
<reference evidence="8 9" key="1">
    <citation type="submission" date="2023-01" db="EMBL/GenBank/DDBJ databases">
        <title>Analysis of 21 Apiospora genomes using comparative genomics revels a genus with tremendous synthesis potential of carbohydrate active enzymes and secondary metabolites.</title>
        <authorList>
            <person name="Sorensen T."/>
        </authorList>
    </citation>
    <scope>NUCLEOTIDE SEQUENCE [LARGE SCALE GENOMIC DNA]</scope>
    <source>
        <strain evidence="8 9">CBS 20057</strain>
    </source>
</reference>
<name>A0ABR1R1Q9_9PEZI</name>
<dbReference type="SMART" id="SM00355">
    <property type="entry name" value="ZnF_C2H2"/>
    <property type="match status" value="4"/>
</dbReference>
<evidence type="ECO:0000256" key="3">
    <source>
        <dbReference type="ARBA" id="ARBA00022771"/>
    </source>
</evidence>
<dbReference type="InterPro" id="IPR036236">
    <property type="entry name" value="Znf_C2H2_sf"/>
</dbReference>
<keyword evidence="1" id="KW-0479">Metal-binding</keyword>
<dbReference type="Gene3D" id="3.30.160.60">
    <property type="entry name" value="Classic Zinc Finger"/>
    <property type="match status" value="2"/>
</dbReference>
<feature type="domain" description="C2H2-type" evidence="7">
    <location>
        <begin position="292"/>
        <end position="318"/>
    </location>
</feature>
<organism evidence="8 9">
    <name type="scientific">Apiospora marii</name>
    <dbReference type="NCBI Taxonomy" id="335849"/>
    <lineage>
        <taxon>Eukaryota</taxon>
        <taxon>Fungi</taxon>
        <taxon>Dikarya</taxon>
        <taxon>Ascomycota</taxon>
        <taxon>Pezizomycotina</taxon>
        <taxon>Sordariomycetes</taxon>
        <taxon>Xylariomycetidae</taxon>
        <taxon>Amphisphaeriales</taxon>
        <taxon>Apiosporaceae</taxon>
        <taxon>Apiospora</taxon>
    </lineage>
</organism>
<keyword evidence="3 5" id="KW-0863">Zinc-finger</keyword>
<keyword evidence="4" id="KW-0862">Zinc</keyword>
<feature type="region of interest" description="Disordered" evidence="6">
    <location>
        <begin position="223"/>
        <end position="242"/>
    </location>
</feature>
<keyword evidence="2" id="KW-0677">Repeat</keyword>
<evidence type="ECO:0000259" key="7">
    <source>
        <dbReference type="PROSITE" id="PS50157"/>
    </source>
</evidence>
<dbReference type="EMBL" id="JAQQWI010000022">
    <property type="protein sequence ID" value="KAK7995956.1"/>
    <property type="molecule type" value="Genomic_DNA"/>
</dbReference>
<accession>A0ABR1R1Q9</accession>
<dbReference type="InterPro" id="IPR013087">
    <property type="entry name" value="Znf_C2H2_type"/>
</dbReference>
<dbReference type="PROSITE" id="PS50157">
    <property type="entry name" value="ZINC_FINGER_C2H2_2"/>
    <property type="match status" value="2"/>
</dbReference>
<feature type="region of interest" description="Disordered" evidence="6">
    <location>
        <begin position="400"/>
        <end position="441"/>
    </location>
</feature>
<evidence type="ECO:0000256" key="6">
    <source>
        <dbReference type="SAM" id="MobiDB-lite"/>
    </source>
</evidence>
<comment type="caution">
    <text evidence="8">The sequence shown here is derived from an EMBL/GenBank/DDBJ whole genome shotgun (WGS) entry which is preliminary data.</text>
</comment>
<feature type="compositionally biased region" description="Basic and acidic residues" evidence="6">
    <location>
        <begin position="403"/>
        <end position="416"/>
    </location>
</feature>
<gene>
    <name evidence="8" type="ORF">PG991_015423</name>
</gene>
<evidence type="ECO:0000256" key="1">
    <source>
        <dbReference type="ARBA" id="ARBA00022723"/>
    </source>
</evidence>
<dbReference type="Proteomes" id="UP001396898">
    <property type="component" value="Unassembled WGS sequence"/>
</dbReference>
<dbReference type="PROSITE" id="PS00028">
    <property type="entry name" value="ZINC_FINGER_C2H2_1"/>
    <property type="match status" value="3"/>
</dbReference>
<protein>
    <recommendedName>
        <fullName evidence="7">C2H2-type domain-containing protein</fullName>
    </recommendedName>
</protein>
<dbReference type="SUPFAM" id="SSF57667">
    <property type="entry name" value="beta-beta-alpha zinc fingers"/>
    <property type="match status" value="1"/>
</dbReference>
<proteinExistence type="predicted"/>
<dbReference type="Pfam" id="PF00096">
    <property type="entry name" value="zf-C2H2"/>
    <property type="match status" value="1"/>
</dbReference>
<evidence type="ECO:0000313" key="9">
    <source>
        <dbReference type="Proteomes" id="UP001396898"/>
    </source>
</evidence>
<dbReference type="PANTHER" id="PTHR24379">
    <property type="entry name" value="KRAB AND ZINC FINGER DOMAIN-CONTAINING"/>
    <property type="match status" value="1"/>
</dbReference>
<evidence type="ECO:0000256" key="4">
    <source>
        <dbReference type="ARBA" id="ARBA00022833"/>
    </source>
</evidence>
<evidence type="ECO:0000256" key="2">
    <source>
        <dbReference type="ARBA" id="ARBA00022737"/>
    </source>
</evidence>
<evidence type="ECO:0000313" key="8">
    <source>
        <dbReference type="EMBL" id="KAK7995956.1"/>
    </source>
</evidence>
<keyword evidence="9" id="KW-1185">Reference proteome</keyword>